<dbReference type="SUPFAM" id="SSF56801">
    <property type="entry name" value="Acetyl-CoA synthetase-like"/>
    <property type="match status" value="1"/>
</dbReference>
<comment type="similarity">
    <text evidence="1">Belongs to the ATP-dependent AMP-binding enzyme family.</text>
</comment>
<accession>A0A6G1S3E3</accession>
<evidence type="ECO:0000259" key="8">
    <source>
        <dbReference type="Pfam" id="PF13193"/>
    </source>
</evidence>
<evidence type="ECO:0000313" key="10">
    <source>
        <dbReference type="EMBL" id="MDE45014.1"/>
    </source>
</evidence>
<dbReference type="GO" id="GO:0005524">
    <property type="term" value="F:ATP binding"/>
    <property type="evidence" value="ECO:0007669"/>
    <property type="project" value="UniProtKB-KW"/>
</dbReference>
<evidence type="ECO:0000259" key="7">
    <source>
        <dbReference type="Pfam" id="PF00501"/>
    </source>
</evidence>
<keyword evidence="4" id="KW-0547">Nucleotide-binding</keyword>
<keyword evidence="5" id="KW-0067">ATP-binding</keyword>
<dbReference type="PANTHER" id="PTHR24095">
    <property type="entry name" value="ACETYL-COENZYME A SYNTHETASE"/>
    <property type="match status" value="1"/>
</dbReference>
<evidence type="ECO:0000256" key="2">
    <source>
        <dbReference type="ARBA" id="ARBA00013275"/>
    </source>
</evidence>
<dbReference type="EMBL" id="GGYP01000243">
    <property type="protein sequence ID" value="MDE45014.1"/>
    <property type="molecule type" value="Transcribed_RNA"/>
</dbReference>
<organism evidence="10">
    <name type="scientific">Aceria tosichella</name>
    <name type="common">wheat curl mite</name>
    <dbReference type="NCBI Taxonomy" id="561515"/>
    <lineage>
        <taxon>Eukaryota</taxon>
        <taxon>Metazoa</taxon>
        <taxon>Ecdysozoa</taxon>
        <taxon>Arthropoda</taxon>
        <taxon>Chelicerata</taxon>
        <taxon>Arachnida</taxon>
        <taxon>Acari</taxon>
        <taxon>Acariformes</taxon>
        <taxon>Trombidiformes</taxon>
        <taxon>Prostigmata</taxon>
        <taxon>Eupodina</taxon>
        <taxon>Eriophyoidea</taxon>
        <taxon>Eriophyidae</taxon>
        <taxon>Eriophyinae</taxon>
        <taxon>Aceriini</taxon>
        <taxon>Aceria</taxon>
    </lineage>
</organism>
<dbReference type="InterPro" id="IPR000873">
    <property type="entry name" value="AMP-dep_synth/lig_dom"/>
</dbReference>
<feature type="domain" description="AMP-dependent synthetase/ligase" evidence="7">
    <location>
        <begin position="102"/>
        <end position="233"/>
    </location>
</feature>
<dbReference type="Gene3D" id="3.40.50.12780">
    <property type="entry name" value="N-terminal domain of ligase-like"/>
    <property type="match status" value="2"/>
</dbReference>
<dbReference type="InterPro" id="IPR042099">
    <property type="entry name" value="ANL_N_sf"/>
</dbReference>
<dbReference type="Pfam" id="PF13193">
    <property type="entry name" value="AMP-binding_C"/>
    <property type="match status" value="1"/>
</dbReference>
<sequence>MANDNNYTNSTKLYHPSERFKQQAHISSLEEYKRLYKLSIENPVKFWRDIALENFYWHELPSEKNFLNYNFDPTKGAIYVEWMKGAKTNICYNAVDRIIDQGKGDKIAYIWEGNTPGEEKKITYNELKCEVSKFANVLRSFGVQKGSRVAIYMPVTIELVVAMLGCARIGAVHTVVFAGFSAEALADRMLDAKCAVLVTADGYYRGNKLIQLKEISAEALEKCNERGHRIPTCIVHRRINLPVIVTGNGSIASSHLPNGQPLFRRQAGSNNTINIINGSNGPVNLSNRCNNISHNNNISNNNNNNNNNLTSLSTNTNRTSPPGAPGAVSQQQQQQRSPAASIQLQQIPLKAISWNYAIDVWWDTVMDEASEECEPVWVDAEDPLFILYTSGSTGKPKGVVHTTGGYMVYAATTFKYVFNYQGDDVFFCTADLGWITGHTVNVYGSLCNGTTITLFEGTPFHPDPGRLWQIVEHHQVNTFYTAPTAIRSLMKFSATHVTKSDRSSLKLLGTAGEPINPEAWHWYNDVVGNGQCPIVDTFWQTETSAPMLTPLPGATPLKPGSATFPFFGVEPAVVDENGKELDGPAMGHLVFKSPWPGMMRTIDNDHARFEITYFSTFPGYYATGDHVKRDQDGYYWVLGRADDMLNVSGHLLSTAEVESALAEHRAVAEAAAVSFPHEIKGQAIFCYVVLKEDFIFTENMESELRFIVRHKIGPLASPDRIQCLKQLPKTRSGKTMRRILRKASLNDYNLGDISTIADPSALFELFPTGYNGSCDRRIEIES</sequence>
<dbReference type="InterPro" id="IPR045851">
    <property type="entry name" value="AMP-bd_C_sf"/>
</dbReference>
<name>A0A6G1S3E3_9ACAR</name>
<dbReference type="InterPro" id="IPR032387">
    <property type="entry name" value="ACAS_N"/>
</dbReference>
<keyword evidence="3" id="KW-0436">Ligase</keyword>
<dbReference type="PROSITE" id="PS00455">
    <property type="entry name" value="AMP_BINDING"/>
    <property type="match status" value="1"/>
</dbReference>
<dbReference type="Pfam" id="PF00501">
    <property type="entry name" value="AMP-binding"/>
    <property type="match status" value="2"/>
</dbReference>
<evidence type="ECO:0000256" key="3">
    <source>
        <dbReference type="ARBA" id="ARBA00022598"/>
    </source>
</evidence>
<dbReference type="CDD" id="cd05966">
    <property type="entry name" value="ACS"/>
    <property type="match status" value="1"/>
</dbReference>
<dbReference type="PANTHER" id="PTHR24095:SF244">
    <property type="entry name" value="ACETYL-COENZYME A SYNTHETASE"/>
    <property type="match status" value="1"/>
</dbReference>
<dbReference type="EC" id="6.2.1.1" evidence="2"/>
<proteinExistence type="inferred from homology"/>
<feature type="domain" description="AMP-binding enzyme C-terminal" evidence="8">
    <location>
        <begin position="656"/>
        <end position="734"/>
    </location>
</feature>
<feature type="domain" description="AMP-dependent synthetase/ligase" evidence="7">
    <location>
        <begin position="360"/>
        <end position="600"/>
    </location>
</feature>
<evidence type="ECO:0000256" key="1">
    <source>
        <dbReference type="ARBA" id="ARBA00006432"/>
    </source>
</evidence>
<feature type="domain" description="Acetyl-coenzyme A synthetase N-terminal" evidence="9">
    <location>
        <begin position="32"/>
        <end position="94"/>
    </location>
</feature>
<dbReference type="GO" id="GO:0003987">
    <property type="term" value="F:acetate-CoA ligase activity"/>
    <property type="evidence" value="ECO:0007669"/>
    <property type="project" value="UniProtKB-EC"/>
</dbReference>
<dbReference type="Gene3D" id="3.30.300.30">
    <property type="match status" value="1"/>
</dbReference>
<feature type="region of interest" description="Disordered" evidence="6">
    <location>
        <begin position="296"/>
        <end position="340"/>
    </location>
</feature>
<dbReference type="GO" id="GO:0006085">
    <property type="term" value="P:acetyl-CoA biosynthetic process"/>
    <property type="evidence" value="ECO:0007669"/>
    <property type="project" value="TreeGrafter"/>
</dbReference>
<gene>
    <name evidence="10" type="primary">ACSS2</name>
    <name evidence="10" type="ORF">g.12687</name>
</gene>
<protein>
    <recommendedName>
        <fullName evidence="2">acetate--CoA ligase</fullName>
        <ecNumber evidence="2">6.2.1.1</ecNumber>
    </recommendedName>
</protein>
<feature type="compositionally biased region" description="Low complexity" evidence="6">
    <location>
        <begin position="296"/>
        <end position="320"/>
    </location>
</feature>
<evidence type="ECO:0000256" key="5">
    <source>
        <dbReference type="ARBA" id="ARBA00022840"/>
    </source>
</evidence>
<evidence type="ECO:0000256" key="4">
    <source>
        <dbReference type="ARBA" id="ARBA00022741"/>
    </source>
</evidence>
<dbReference type="AlphaFoldDB" id="A0A6G1S3E3"/>
<reference evidence="10" key="1">
    <citation type="submission" date="2018-10" db="EMBL/GenBank/DDBJ databases">
        <title>Transcriptome assembly of Aceria tosichella (Wheat curl mite) Type 2.</title>
        <authorList>
            <person name="Scully E.D."/>
            <person name="Geib S.M."/>
            <person name="Palmer N.A."/>
            <person name="Gupta A.K."/>
            <person name="Sarath G."/>
            <person name="Tatineni S."/>
        </authorList>
    </citation>
    <scope>NUCLEOTIDE SEQUENCE</scope>
    <source>
        <strain evidence="10">LincolnNE</strain>
    </source>
</reference>
<dbReference type="Pfam" id="PF16177">
    <property type="entry name" value="ACAS_N"/>
    <property type="match status" value="1"/>
</dbReference>
<dbReference type="InterPro" id="IPR025110">
    <property type="entry name" value="AMP-bd_C"/>
</dbReference>
<evidence type="ECO:0000256" key="6">
    <source>
        <dbReference type="SAM" id="MobiDB-lite"/>
    </source>
</evidence>
<evidence type="ECO:0000259" key="9">
    <source>
        <dbReference type="Pfam" id="PF16177"/>
    </source>
</evidence>
<dbReference type="InterPro" id="IPR020845">
    <property type="entry name" value="AMP-binding_CS"/>
</dbReference>